<keyword evidence="1" id="KW-0723">Serine/threonine-protein kinase</keyword>
<protein>
    <submittedName>
        <fullName evidence="5">Serine threonine kinase</fullName>
    </submittedName>
</protein>
<dbReference type="PROSITE" id="PS00108">
    <property type="entry name" value="PROTEIN_KINASE_ST"/>
    <property type="match status" value="1"/>
</dbReference>
<evidence type="ECO:0000256" key="1">
    <source>
        <dbReference type="ARBA" id="ARBA00022527"/>
    </source>
</evidence>
<dbReference type="InterPro" id="IPR050117">
    <property type="entry name" value="MAPK"/>
</dbReference>
<keyword evidence="3" id="KW-0067">ATP-binding</keyword>
<gene>
    <name evidence="5" type="ORF">FRX48_01291</name>
</gene>
<dbReference type="SUPFAM" id="SSF56112">
    <property type="entry name" value="Protein kinase-like (PK-like)"/>
    <property type="match status" value="1"/>
</dbReference>
<dbReference type="GO" id="GO:0005524">
    <property type="term" value="F:ATP binding"/>
    <property type="evidence" value="ECO:0007669"/>
    <property type="project" value="UniProtKB-KW"/>
</dbReference>
<comment type="caution">
    <text evidence="5">The sequence shown here is derived from an EMBL/GenBank/DDBJ whole genome shotgun (WGS) entry which is preliminary data.</text>
</comment>
<dbReference type="InterPro" id="IPR000719">
    <property type="entry name" value="Prot_kinase_dom"/>
</dbReference>
<organism evidence="5 6">
    <name type="scientific">Lasallia pustulata</name>
    <dbReference type="NCBI Taxonomy" id="136370"/>
    <lineage>
        <taxon>Eukaryota</taxon>
        <taxon>Fungi</taxon>
        <taxon>Dikarya</taxon>
        <taxon>Ascomycota</taxon>
        <taxon>Pezizomycotina</taxon>
        <taxon>Lecanoromycetes</taxon>
        <taxon>OSLEUM clade</taxon>
        <taxon>Umbilicariomycetidae</taxon>
        <taxon>Umbilicariales</taxon>
        <taxon>Umbilicariaceae</taxon>
        <taxon>Lasallia</taxon>
    </lineage>
</organism>
<evidence type="ECO:0000256" key="3">
    <source>
        <dbReference type="ARBA" id="ARBA00022840"/>
    </source>
</evidence>
<dbReference type="Gene3D" id="1.10.510.10">
    <property type="entry name" value="Transferase(Phosphotransferase) domain 1"/>
    <property type="match status" value="1"/>
</dbReference>
<dbReference type="Pfam" id="PF00069">
    <property type="entry name" value="Pkinase"/>
    <property type="match status" value="1"/>
</dbReference>
<keyword evidence="5" id="KW-0808">Transferase</keyword>
<evidence type="ECO:0000313" key="6">
    <source>
        <dbReference type="Proteomes" id="UP000324767"/>
    </source>
</evidence>
<dbReference type="OrthoDB" id="626167at2759"/>
<evidence type="ECO:0000256" key="2">
    <source>
        <dbReference type="ARBA" id="ARBA00022741"/>
    </source>
</evidence>
<proteinExistence type="predicted"/>
<dbReference type="InterPro" id="IPR008271">
    <property type="entry name" value="Ser/Thr_kinase_AS"/>
</dbReference>
<dbReference type="Gene3D" id="3.30.200.20">
    <property type="entry name" value="Phosphorylase Kinase, domain 1"/>
    <property type="match status" value="1"/>
</dbReference>
<reference evidence="5 6" key="1">
    <citation type="submission" date="2019-09" db="EMBL/GenBank/DDBJ databases">
        <title>The hologenome of the rock-dwelling lichen Lasallia pustulata.</title>
        <authorList>
            <person name="Greshake Tzovaras B."/>
            <person name="Segers F."/>
            <person name="Bicker A."/>
            <person name="Dal Grande F."/>
            <person name="Otte J."/>
            <person name="Hankeln T."/>
            <person name="Schmitt I."/>
            <person name="Ebersberger I."/>
        </authorList>
    </citation>
    <scope>NUCLEOTIDE SEQUENCE [LARGE SCALE GENOMIC DNA]</scope>
    <source>
        <strain evidence="5">A1-1</strain>
    </source>
</reference>
<feature type="domain" description="Protein kinase" evidence="4">
    <location>
        <begin position="59"/>
        <end position="310"/>
    </location>
</feature>
<dbReference type="PROSITE" id="PS50011">
    <property type="entry name" value="PROTEIN_KINASE_DOM"/>
    <property type="match status" value="1"/>
</dbReference>
<dbReference type="EMBL" id="VXIT01000002">
    <property type="protein sequence ID" value="KAA6414542.1"/>
    <property type="molecule type" value="Genomic_DNA"/>
</dbReference>
<evidence type="ECO:0000313" key="5">
    <source>
        <dbReference type="EMBL" id="KAA6414542.1"/>
    </source>
</evidence>
<name>A0A5M8PZL0_9LECA</name>
<dbReference type="Proteomes" id="UP000324767">
    <property type="component" value="Unassembled WGS sequence"/>
</dbReference>
<keyword evidence="5" id="KW-0418">Kinase</keyword>
<keyword evidence="2" id="KW-0547">Nucleotide-binding</keyword>
<sequence>MSSTESWSLGSLGHSNRPITLLSSVGSFSQPAVKGIKTLQNLLQLIQPLNLQRYDEGKLQDSQVVGGGISYKVYRAKDTNSRTLVAIKKVKLPAASANLQAFRSRISCILKDIELLSHLPLAHHANILNILGYGWGNKWKGATAIYRNRVRYFRHASRISPVNRHSAKIRRELCYQTASGLHELHLSGIAHGDLKLENILVVEADSNTLRNKKVPVIFKLFSSLVGFWTFTRICVGYDIMGNVFGLFRWQFIIQVTFLCRYNPPEVARDKTTVAERGPNITFTTLIFKSFSLGLANKHTYQTMMAKTLEV</sequence>
<dbReference type="GO" id="GO:0004674">
    <property type="term" value="F:protein serine/threonine kinase activity"/>
    <property type="evidence" value="ECO:0007669"/>
    <property type="project" value="UniProtKB-KW"/>
</dbReference>
<dbReference type="SMART" id="SM00220">
    <property type="entry name" value="S_TKc"/>
    <property type="match status" value="1"/>
</dbReference>
<dbReference type="InterPro" id="IPR011009">
    <property type="entry name" value="Kinase-like_dom_sf"/>
</dbReference>
<dbReference type="PANTHER" id="PTHR24055">
    <property type="entry name" value="MITOGEN-ACTIVATED PROTEIN KINASE"/>
    <property type="match status" value="1"/>
</dbReference>
<accession>A0A5M8PZL0</accession>
<dbReference type="AlphaFoldDB" id="A0A5M8PZL0"/>
<evidence type="ECO:0000259" key="4">
    <source>
        <dbReference type="PROSITE" id="PS50011"/>
    </source>
</evidence>